<evidence type="ECO:0000313" key="1">
    <source>
        <dbReference type="EMBL" id="KAJ7972129.1"/>
    </source>
</evidence>
<dbReference type="KEGG" id="qsa:O6P43_010063"/>
<protein>
    <submittedName>
        <fullName evidence="1">Uncharacterized protein</fullName>
    </submittedName>
</protein>
<evidence type="ECO:0000313" key="2">
    <source>
        <dbReference type="Proteomes" id="UP001163823"/>
    </source>
</evidence>
<name>A0AAD7VDY9_QUISA</name>
<dbReference type="Proteomes" id="UP001163823">
    <property type="component" value="Chromosome 4"/>
</dbReference>
<sequence>MLTFTVRFFFFHSRLPPPILFFIKPRLLFSFPWIDFCGILSGIFCSWLPWKWLNDSVFGWWNHEGELFCVLPWLCLAGLQKKLTTNMKFC</sequence>
<keyword evidence="2" id="KW-1185">Reference proteome</keyword>
<accession>A0AAD7VDY9</accession>
<dbReference type="AlphaFoldDB" id="A0AAD7VDY9"/>
<gene>
    <name evidence="1" type="ORF">O6P43_010063</name>
</gene>
<dbReference type="EMBL" id="JARAOO010000004">
    <property type="protein sequence ID" value="KAJ7972129.1"/>
    <property type="molecule type" value="Genomic_DNA"/>
</dbReference>
<organism evidence="1 2">
    <name type="scientific">Quillaja saponaria</name>
    <name type="common">Soap bark tree</name>
    <dbReference type="NCBI Taxonomy" id="32244"/>
    <lineage>
        <taxon>Eukaryota</taxon>
        <taxon>Viridiplantae</taxon>
        <taxon>Streptophyta</taxon>
        <taxon>Embryophyta</taxon>
        <taxon>Tracheophyta</taxon>
        <taxon>Spermatophyta</taxon>
        <taxon>Magnoliopsida</taxon>
        <taxon>eudicotyledons</taxon>
        <taxon>Gunneridae</taxon>
        <taxon>Pentapetalae</taxon>
        <taxon>rosids</taxon>
        <taxon>fabids</taxon>
        <taxon>Fabales</taxon>
        <taxon>Quillajaceae</taxon>
        <taxon>Quillaja</taxon>
    </lineage>
</organism>
<proteinExistence type="predicted"/>
<comment type="caution">
    <text evidence="1">The sequence shown here is derived from an EMBL/GenBank/DDBJ whole genome shotgun (WGS) entry which is preliminary data.</text>
</comment>
<reference evidence="1" key="1">
    <citation type="journal article" date="2023" name="Science">
        <title>Elucidation of the pathway for biosynthesis of saponin adjuvants from the soapbark tree.</title>
        <authorList>
            <person name="Reed J."/>
            <person name="Orme A."/>
            <person name="El-Demerdash A."/>
            <person name="Owen C."/>
            <person name="Martin L.B.B."/>
            <person name="Misra R.C."/>
            <person name="Kikuchi S."/>
            <person name="Rejzek M."/>
            <person name="Martin A.C."/>
            <person name="Harkess A."/>
            <person name="Leebens-Mack J."/>
            <person name="Louveau T."/>
            <person name="Stephenson M.J."/>
            <person name="Osbourn A."/>
        </authorList>
    </citation>
    <scope>NUCLEOTIDE SEQUENCE</scope>
    <source>
        <strain evidence="1">S10</strain>
    </source>
</reference>